<keyword evidence="1" id="KW-1003">Cell membrane</keyword>
<evidence type="ECO:0000313" key="3">
    <source>
        <dbReference type="EMBL" id="MEI5906089.1"/>
    </source>
</evidence>
<evidence type="ECO:0000256" key="1">
    <source>
        <dbReference type="PIRNR" id="PIRNR018571"/>
    </source>
</evidence>
<keyword evidence="1 2" id="KW-0472">Membrane</keyword>
<feature type="transmembrane region" description="Helical" evidence="2">
    <location>
        <begin position="6"/>
        <end position="27"/>
    </location>
</feature>
<dbReference type="NCBIfam" id="TIGR02854">
    <property type="entry name" value="spore_II_GA"/>
    <property type="match status" value="1"/>
</dbReference>
<gene>
    <name evidence="3" type="primary">spoIIGA</name>
    <name evidence="3" type="ORF">WAK64_03260</name>
</gene>
<keyword evidence="4" id="KW-1185">Reference proteome</keyword>
<dbReference type="Proteomes" id="UP001312865">
    <property type="component" value="Unassembled WGS sequence"/>
</dbReference>
<protein>
    <recommendedName>
        <fullName evidence="1">Sporulation sigma-E factor-processing peptidase</fullName>
        <ecNumber evidence="1">3.4.23.-</ecNumber>
    </recommendedName>
    <alternativeName>
        <fullName evidence="1">Membrane-associated aspartic protease</fullName>
    </alternativeName>
    <alternativeName>
        <fullName evidence="1">Stage II sporulation protein GA</fullName>
    </alternativeName>
</protein>
<keyword evidence="2" id="KW-0812">Transmembrane</keyword>
<dbReference type="InterPro" id="IPR005081">
    <property type="entry name" value="SpoIIGA"/>
</dbReference>
<comment type="caution">
    <text evidence="3">The sequence shown here is derived from an EMBL/GenBank/DDBJ whole genome shotgun (WGS) entry which is preliminary data.</text>
</comment>
<sequence>MVIYLDVIWLLNVLFDTVLLWMTSFFLKREASWWKLLLGGFVGSTIIISYITPFAAYFNHPFSKLLFSALMVYVSFGFKRFRYFVNNLLMLYFVTFATGGFLLGTHFFIQWDERVYMSVLKGSVQGFGDPISWIFVMFGLPLAWYFSKGRVNDLELAQIQYDQLVNVTVNINQLCIKVKGIIDSGNQLVDPISKKPVMIVSIHQIRQQFPEPLLHAIESSDGFMNDDIDLGHEWTDRIRFIPARSIGKKNQLLVAFKPDSIVIEKGDENWKGSKGLISFTKDPLSADEAFACIVHPQMVSGPTVRSAS</sequence>
<organism evidence="3 4">
    <name type="scientific">Bacillus spongiae</name>
    <dbReference type="NCBI Taxonomy" id="2683610"/>
    <lineage>
        <taxon>Bacteria</taxon>
        <taxon>Bacillati</taxon>
        <taxon>Bacillota</taxon>
        <taxon>Bacilli</taxon>
        <taxon>Bacillales</taxon>
        <taxon>Bacillaceae</taxon>
        <taxon>Bacillus</taxon>
    </lineage>
</organism>
<dbReference type="EMBL" id="JBBAXC010000002">
    <property type="protein sequence ID" value="MEI5906089.1"/>
    <property type="molecule type" value="Genomic_DNA"/>
</dbReference>
<feature type="transmembrane region" description="Helical" evidence="2">
    <location>
        <begin position="36"/>
        <end position="56"/>
    </location>
</feature>
<keyword evidence="2" id="KW-1133">Transmembrane helix</keyword>
<comment type="function">
    <text evidence="1">Probable aspartic protease that is responsible for the proteolytic cleavage of the RNA polymerase sigma E factor (SigE/spoIIGB) to yield the active peptide in the mother cell during sporulation. Responds to a signal from the forespore that is triggered by the extracellular signal protein SpoIIR.</text>
</comment>
<name>A0ABU8HAB4_9BACI</name>
<keyword evidence="1" id="KW-0378">Hydrolase</keyword>
<comment type="subunit">
    <text evidence="1">Self-associates. Interacts with SigE. Interacts with SpoIIR.</text>
</comment>
<feature type="transmembrane region" description="Helical" evidence="2">
    <location>
        <begin position="90"/>
        <end position="111"/>
    </location>
</feature>
<dbReference type="RefSeq" id="WP_336585510.1">
    <property type="nucleotide sequence ID" value="NZ_JBBAXC010000002.1"/>
</dbReference>
<keyword evidence="1" id="KW-0064">Aspartyl protease</keyword>
<feature type="transmembrane region" description="Helical" evidence="2">
    <location>
        <begin position="131"/>
        <end position="147"/>
    </location>
</feature>
<dbReference type="EC" id="3.4.23.-" evidence="1"/>
<dbReference type="PIRSF" id="PIRSF018571">
    <property type="entry name" value="SpoIIGA"/>
    <property type="match status" value="1"/>
</dbReference>
<proteinExistence type="inferred from homology"/>
<dbReference type="Pfam" id="PF03419">
    <property type="entry name" value="Peptidase_U4"/>
    <property type="match status" value="1"/>
</dbReference>
<accession>A0ABU8HAB4</accession>
<comment type="similarity">
    <text evidence="1">Belongs to the peptidase U4 family.</text>
</comment>
<evidence type="ECO:0000313" key="4">
    <source>
        <dbReference type="Proteomes" id="UP001312865"/>
    </source>
</evidence>
<keyword evidence="1" id="KW-0749">Sporulation</keyword>
<comment type="subcellular location">
    <subcellularLocation>
        <location evidence="1">Cell membrane</location>
    </subcellularLocation>
</comment>
<reference evidence="3 4" key="1">
    <citation type="journal article" date="2018" name="J. Microbiol.">
        <title>Bacillus spongiae sp. nov., isolated from sponge of Jeju Island.</title>
        <authorList>
            <person name="Lee G.E."/>
            <person name="Im W.T."/>
            <person name="Park J.S."/>
        </authorList>
    </citation>
    <scope>NUCLEOTIDE SEQUENCE [LARGE SCALE GENOMIC DNA]</scope>
    <source>
        <strain evidence="3 4">135PIL107-10</strain>
    </source>
</reference>
<keyword evidence="1" id="KW-0645">Protease</keyword>
<evidence type="ECO:0000256" key="2">
    <source>
        <dbReference type="SAM" id="Phobius"/>
    </source>
</evidence>